<keyword evidence="2" id="KW-1185">Reference proteome</keyword>
<protein>
    <submittedName>
        <fullName evidence="1">Uncharacterized protein</fullName>
    </submittedName>
</protein>
<dbReference type="AlphaFoldDB" id="A0A8J1TDS3"/>
<name>A0A8J1TDS3_OWEFU</name>
<accession>A0A8J1TDS3</accession>
<evidence type="ECO:0000313" key="1">
    <source>
        <dbReference type="EMBL" id="CAH1798607.1"/>
    </source>
</evidence>
<comment type="caution">
    <text evidence="1">The sequence shown here is derived from an EMBL/GenBank/DDBJ whole genome shotgun (WGS) entry which is preliminary data.</text>
</comment>
<proteinExistence type="predicted"/>
<organism evidence="1 2">
    <name type="scientific">Owenia fusiformis</name>
    <name type="common">Polychaete worm</name>
    <dbReference type="NCBI Taxonomy" id="6347"/>
    <lineage>
        <taxon>Eukaryota</taxon>
        <taxon>Metazoa</taxon>
        <taxon>Spiralia</taxon>
        <taxon>Lophotrochozoa</taxon>
        <taxon>Annelida</taxon>
        <taxon>Polychaeta</taxon>
        <taxon>Sedentaria</taxon>
        <taxon>Canalipalpata</taxon>
        <taxon>Sabellida</taxon>
        <taxon>Oweniida</taxon>
        <taxon>Oweniidae</taxon>
        <taxon>Owenia</taxon>
    </lineage>
</organism>
<gene>
    <name evidence="1" type="ORF">OFUS_LOCUS22734</name>
</gene>
<feature type="non-terminal residue" evidence="1">
    <location>
        <position position="1"/>
    </location>
</feature>
<evidence type="ECO:0000313" key="2">
    <source>
        <dbReference type="Proteomes" id="UP000749559"/>
    </source>
</evidence>
<sequence>HLSDVSAKIECAVYEAVRHALLLAEGDMDPLLQSTMQLLDSFKTLQRKGECNTYCHFGSRCKLMESHTCFYRTLKKCYIVVVLCCWAGGRAVGRDINQILSSNFQDNCLPVQLEIFTDARAD</sequence>
<reference evidence="1" key="1">
    <citation type="submission" date="2022-03" db="EMBL/GenBank/DDBJ databases">
        <authorList>
            <person name="Martin C."/>
        </authorList>
    </citation>
    <scope>NUCLEOTIDE SEQUENCE</scope>
</reference>
<dbReference type="EMBL" id="CAIIXF020000011">
    <property type="protein sequence ID" value="CAH1798607.1"/>
    <property type="molecule type" value="Genomic_DNA"/>
</dbReference>
<dbReference type="Proteomes" id="UP000749559">
    <property type="component" value="Unassembled WGS sequence"/>
</dbReference>